<dbReference type="Proteomes" id="UP000814033">
    <property type="component" value="Unassembled WGS sequence"/>
</dbReference>
<comment type="caution">
    <text evidence="1">The sequence shown here is derived from an EMBL/GenBank/DDBJ whole genome shotgun (WGS) entry which is preliminary data.</text>
</comment>
<reference evidence="1" key="1">
    <citation type="submission" date="2021-02" db="EMBL/GenBank/DDBJ databases">
        <authorList>
            <consortium name="DOE Joint Genome Institute"/>
            <person name="Ahrendt S."/>
            <person name="Looney B.P."/>
            <person name="Miyauchi S."/>
            <person name="Morin E."/>
            <person name="Drula E."/>
            <person name="Courty P.E."/>
            <person name="Chicoki N."/>
            <person name="Fauchery L."/>
            <person name="Kohler A."/>
            <person name="Kuo A."/>
            <person name="Labutti K."/>
            <person name="Pangilinan J."/>
            <person name="Lipzen A."/>
            <person name="Riley R."/>
            <person name="Andreopoulos W."/>
            <person name="He G."/>
            <person name="Johnson J."/>
            <person name="Barry K.W."/>
            <person name="Grigoriev I.V."/>
            <person name="Nagy L."/>
            <person name="Hibbett D."/>
            <person name="Henrissat B."/>
            <person name="Matheny P.B."/>
            <person name="Labbe J."/>
            <person name="Martin F."/>
        </authorList>
    </citation>
    <scope>NUCLEOTIDE SEQUENCE</scope>
    <source>
        <strain evidence="1">FP105234-sp</strain>
    </source>
</reference>
<sequence length="507" mass="56853">MNRLSPEALARSLDVASAKIEVLQGQESRLLAMLDSLRQERVSLEQHRDELETQRYPIHWLPPELLIQIFAMSTDSYDPAVSLDETPVRISHVCRKWRSIALATPVLWRRVFLNARDLVRRRPPGEPAETFLARSKGHAIEVVYTNRMSKYSPRLAPAAPVRGEEVPTPHPERAAHILPPIRSIYCHAEHDAMDYVLMQLRLDDPSPQLEAVDLALTNSTASKLFDALRFDLPAIMRNPWASDRFPNLQSLSLQDVALGCLPMGQLPKLRELTMQVSEWRPVGPYRDEFLRVIYLARLLACAPNIERLTFVRAGPAFHLMVNPDLPPNFWAQKAAWGVRGLESIPPVPLLALREIEWTGAHPDSLHYFFTHFPAPALEVLDVGFVDVDKHNVPIHGPSPINVASLSTASAGPAVLQPVLELANLKVLRVECTSGDVLRTPFLKLSFPALEMLSLSNLNLRTRWDARAQAGGGAALLPHLPRSESMFRDPRMLRLAHVVLSAFTILPD</sequence>
<evidence type="ECO:0000313" key="2">
    <source>
        <dbReference type="Proteomes" id="UP000814033"/>
    </source>
</evidence>
<accession>A0ACB8R7X8</accession>
<protein>
    <submittedName>
        <fullName evidence="1">Uncharacterized protein</fullName>
    </submittedName>
</protein>
<proteinExistence type="predicted"/>
<name>A0ACB8R7X8_9AGAM</name>
<gene>
    <name evidence="1" type="ORF">FA95DRAFT_1566849</name>
</gene>
<dbReference type="EMBL" id="MU276251">
    <property type="protein sequence ID" value="KAI0039885.1"/>
    <property type="molecule type" value="Genomic_DNA"/>
</dbReference>
<reference evidence="1" key="2">
    <citation type="journal article" date="2022" name="New Phytol.">
        <title>Evolutionary transition to the ectomycorrhizal habit in the genomes of a hyperdiverse lineage of mushroom-forming fungi.</title>
        <authorList>
            <person name="Looney B."/>
            <person name="Miyauchi S."/>
            <person name="Morin E."/>
            <person name="Drula E."/>
            <person name="Courty P.E."/>
            <person name="Kohler A."/>
            <person name="Kuo A."/>
            <person name="LaButti K."/>
            <person name="Pangilinan J."/>
            <person name="Lipzen A."/>
            <person name="Riley R."/>
            <person name="Andreopoulos W."/>
            <person name="He G."/>
            <person name="Johnson J."/>
            <person name="Nolan M."/>
            <person name="Tritt A."/>
            <person name="Barry K.W."/>
            <person name="Grigoriev I.V."/>
            <person name="Nagy L.G."/>
            <person name="Hibbett D."/>
            <person name="Henrissat B."/>
            <person name="Matheny P.B."/>
            <person name="Labbe J."/>
            <person name="Martin F.M."/>
        </authorList>
    </citation>
    <scope>NUCLEOTIDE SEQUENCE</scope>
    <source>
        <strain evidence="1">FP105234-sp</strain>
    </source>
</reference>
<evidence type="ECO:0000313" key="1">
    <source>
        <dbReference type="EMBL" id="KAI0039885.1"/>
    </source>
</evidence>
<keyword evidence="2" id="KW-1185">Reference proteome</keyword>
<organism evidence="1 2">
    <name type="scientific">Auriscalpium vulgare</name>
    <dbReference type="NCBI Taxonomy" id="40419"/>
    <lineage>
        <taxon>Eukaryota</taxon>
        <taxon>Fungi</taxon>
        <taxon>Dikarya</taxon>
        <taxon>Basidiomycota</taxon>
        <taxon>Agaricomycotina</taxon>
        <taxon>Agaricomycetes</taxon>
        <taxon>Russulales</taxon>
        <taxon>Auriscalpiaceae</taxon>
        <taxon>Auriscalpium</taxon>
    </lineage>
</organism>
<feature type="non-terminal residue" evidence="1">
    <location>
        <position position="507"/>
    </location>
</feature>